<dbReference type="Proteomes" id="UP000232145">
    <property type="component" value="Unassembled WGS sequence"/>
</dbReference>
<dbReference type="RefSeq" id="WP_100742311.1">
    <property type="nucleotide sequence ID" value="NZ_NPDW01000001.1"/>
</dbReference>
<dbReference type="InterPro" id="IPR058230">
    <property type="entry name" value="OmpL37"/>
</dbReference>
<feature type="region of interest" description="Disordered" evidence="1">
    <location>
        <begin position="215"/>
        <end position="238"/>
    </location>
</feature>
<comment type="caution">
    <text evidence="2">The sequence shown here is derived from an EMBL/GenBank/DDBJ whole genome shotgun (WGS) entry which is preliminary data.</text>
</comment>
<sequence>MGKWKFILFFAMVVGHISHISAVSPEQTNLGILIFENKENLNFINVALSNLAPSQEETQAPAQPGAETPAVDPSKKNLDFDYFKLLKAANQSDFSGNMWYLQSNYVYGFRQLRQAQGELKNIFEIVLQKYIEDARALLEAAAPTIIRSNDNNAKALLRLGFRDLRSSEDLYTTGLNSSPHQYRYKLTLYKEGILTLRRAKRFAILAMIYSKTPDEDKPEYQYRSNEDLKDARNEEKQRNYEKVRDTIINFVENKRMERTVVPPGNPDAKPLDLLEQHDDNYGLITSKKLDLLMEANAQIKETEGARRESVPSTPKFDENGKAIYPEEKKK</sequence>
<proteinExistence type="predicted"/>
<keyword evidence="3" id="KW-1185">Reference proteome</keyword>
<dbReference type="EMBL" id="NPDX01000001">
    <property type="protein sequence ID" value="PJZ85411.1"/>
    <property type="molecule type" value="Genomic_DNA"/>
</dbReference>
<accession>A0A2N0AMI4</accession>
<feature type="region of interest" description="Disordered" evidence="1">
    <location>
        <begin position="300"/>
        <end position="330"/>
    </location>
</feature>
<evidence type="ECO:0000313" key="3">
    <source>
        <dbReference type="Proteomes" id="UP000232145"/>
    </source>
</evidence>
<evidence type="ECO:0000256" key="1">
    <source>
        <dbReference type="SAM" id="MobiDB-lite"/>
    </source>
</evidence>
<gene>
    <name evidence="2" type="ORF">CH364_04010</name>
</gene>
<dbReference type="AlphaFoldDB" id="A0A2N0AMI4"/>
<dbReference type="OrthoDB" id="338332at2"/>
<name>A0A2N0AMI4_9LEPT</name>
<dbReference type="NCBIfam" id="NF047447">
    <property type="entry name" value="Lepto_OmpL37"/>
    <property type="match status" value="1"/>
</dbReference>
<reference evidence="2 3" key="1">
    <citation type="submission" date="2017-07" db="EMBL/GenBank/DDBJ databases">
        <title>Leptospira spp. isolated from tropical soils.</title>
        <authorList>
            <person name="Thibeaux R."/>
            <person name="Iraola G."/>
            <person name="Ferres I."/>
            <person name="Bierque E."/>
            <person name="Girault D."/>
            <person name="Soupe-Gilbert M.-E."/>
            <person name="Picardeau M."/>
            <person name="Goarant C."/>
        </authorList>
    </citation>
    <scope>NUCLEOTIDE SEQUENCE [LARGE SCALE GENOMIC DNA]</scope>
    <source>
        <strain evidence="2 3">FH2-B-A1</strain>
    </source>
</reference>
<organism evidence="2 3">
    <name type="scientific">Leptospira harrisiae</name>
    <dbReference type="NCBI Taxonomy" id="2023189"/>
    <lineage>
        <taxon>Bacteria</taxon>
        <taxon>Pseudomonadati</taxon>
        <taxon>Spirochaetota</taxon>
        <taxon>Spirochaetia</taxon>
        <taxon>Leptospirales</taxon>
        <taxon>Leptospiraceae</taxon>
        <taxon>Leptospira</taxon>
    </lineage>
</organism>
<evidence type="ECO:0000313" key="2">
    <source>
        <dbReference type="EMBL" id="PJZ85411.1"/>
    </source>
</evidence>
<protein>
    <submittedName>
        <fullName evidence="2">Uncharacterized protein</fullName>
    </submittedName>
</protein>